<evidence type="ECO:0000313" key="3">
    <source>
        <dbReference type="Proteomes" id="UP000245533"/>
    </source>
</evidence>
<keyword evidence="3" id="KW-1185">Reference proteome</keyword>
<dbReference type="AlphaFoldDB" id="A0A316TQP5"/>
<comment type="caution">
    <text evidence="2">The sequence shown here is derived from an EMBL/GenBank/DDBJ whole genome shotgun (WGS) entry which is preliminary data.</text>
</comment>
<reference evidence="2 3" key="1">
    <citation type="submission" date="2018-05" db="EMBL/GenBank/DDBJ databases">
        <title>Rhodohalobacter halophilus gen. nov., sp. nov., a moderately halophilic member of the family Balneolaceae.</title>
        <authorList>
            <person name="Liu Z.-W."/>
        </authorList>
    </citation>
    <scope>NUCLEOTIDE SEQUENCE [LARGE SCALE GENOMIC DNA]</scope>
    <source>
        <strain evidence="2 3">8A47</strain>
    </source>
</reference>
<evidence type="ECO:0008006" key="4">
    <source>
        <dbReference type="Google" id="ProtNLM"/>
    </source>
</evidence>
<organism evidence="2 3">
    <name type="scientific">Rhodohalobacter mucosus</name>
    <dbReference type="NCBI Taxonomy" id="2079485"/>
    <lineage>
        <taxon>Bacteria</taxon>
        <taxon>Pseudomonadati</taxon>
        <taxon>Balneolota</taxon>
        <taxon>Balneolia</taxon>
        <taxon>Balneolales</taxon>
        <taxon>Balneolaceae</taxon>
        <taxon>Rhodohalobacter</taxon>
    </lineage>
</organism>
<dbReference type="Pfam" id="PF14352">
    <property type="entry name" value="DUF4402"/>
    <property type="match status" value="1"/>
</dbReference>
<feature type="signal peptide" evidence="1">
    <location>
        <begin position="1"/>
        <end position="21"/>
    </location>
</feature>
<protein>
    <recommendedName>
        <fullName evidence="4">DUF4402 domain-containing protein</fullName>
    </recommendedName>
</protein>
<proteinExistence type="predicted"/>
<dbReference type="RefSeq" id="WP_109646292.1">
    <property type="nucleotide sequence ID" value="NZ_QGGB01000005.1"/>
</dbReference>
<gene>
    <name evidence="2" type="ORF">DDZ15_06625</name>
</gene>
<sequence>MKKLGIIFTALLLFGVGNIYAQTSTSADVAVSATIEGSLTIANQNDLAFGTVSAGATATVDQTTSVDAGKLALQGTAGQTVVVTAPASLTLTGAGDDITASLAYVGNDADDQGTAAEGNLGGGGGNVTLDATTGEYFIWVGGSFTTPITQANGVYSATLTVAIEYL</sequence>
<name>A0A316TQP5_9BACT</name>
<keyword evidence="1" id="KW-0732">Signal</keyword>
<dbReference type="EMBL" id="QGGB01000005">
    <property type="protein sequence ID" value="PWN06943.1"/>
    <property type="molecule type" value="Genomic_DNA"/>
</dbReference>
<dbReference type="InterPro" id="IPR025514">
    <property type="entry name" value="DUF4402"/>
</dbReference>
<accession>A0A316TQP5</accession>
<evidence type="ECO:0000256" key="1">
    <source>
        <dbReference type="SAM" id="SignalP"/>
    </source>
</evidence>
<dbReference type="Proteomes" id="UP000245533">
    <property type="component" value="Unassembled WGS sequence"/>
</dbReference>
<evidence type="ECO:0000313" key="2">
    <source>
        <dbReference type="EMBL" id="PWN06943.1"/>
    </source>
</evidence>
<feature type="chain" id="PRO_5016407832" description="DUF4402 domain-containing protein" evidence="1">
    <location>
        <begin position="22"/>
        <end position="166"/>
    </location>
</feature>